<dbReference type="PANTHER" id="PTHR10907">
    <property type="entry name" value="REGUCALCIN"/>
    <property type="match status" value="1"/>
</dbReference>
<comment type="similarity">
    <text evidence="1">Belongs to the SMP-30/CGR1 family.</text>
</comment>
<dbReference type="Pfam" id="PF08450">
    <property type="entry name" value="SGL"/>
    <property type="match status" value="1"/>
</dbReference>
<dbReference type="PRINTS" id="PR01790">
    <property type="entry name" value="SMP30FAMILY"/>
</dbReference>
<accession>A0ABN2LUT8</accession>
<organism evidence="3 4">
    <name type="scientific">Luedemannella flava</name>
    <dbReference type="NCBI Taxonomy" id="349316"/>
    <lineage>
        <taxon>Bacteria</taxon>
        <taxon>Bacillati</taxon>
        <taxon>Actinomycetota</taxon>
        <taxon>Actinomycetes</taxon>
        <taxon>Micromonosporales</taxon>
        <taxon>Micromonosporaceae</taxon>
        <taxon>Luedemannella</taxon>
    </lineage>
</organism>
<evidence type="ECO:0000313" key="3">
    <source>
        <dbReference type="EMBL" id="GAA1799785.1"/>
    </source>
</evidence>
<feature type="domain" description="SMP-30/Gluconolactonase/LRE-like region" evidence="2">
    <location>
        <begin position="18"/>
        <end position="257"/>
    </location>
</feature>
<evidence type="ECO:0000313" key="4">
    <source>
        <dbReference type="Proteomes" id="UP001500218"/>
    </source>
</evidence>
<dbReference type="RefSeq" id="WP_344129011.1">
    <property type="nucleotide sequence ID" value="NZ_BAAALT010000053.1"/>
</dbReference>
<dbReference type="InterPro" id="IPR005511">
    <property type="entry name" value="SMP-30"/>
</dbReference>
<protein>
    <submittedName>
        <fullName evidence="3">SMP-30/gluconolactonase/LRE family protein</fullName>
    </submittedName>
</protein>
<keyword evidence="4" id="KW-1185">Reference proteome</keyword>
<comment type="caution">
    <text evidence="3">The sequence shown here is derived from an EMBL/GenBank/DDBJ whole genome shotgun (WGS) entry which is preliminary data.</text>
</comment>
<dbReference type="SUPFAM" id="SSF63829">
    <property type="entry name" value="Calcium-dependent phosphotriesterase"/>
    <property type="match status" value="1"/>
</dbReference>
<dbReference type="EMBL" id="BAAALT010000053">
    <property type="protein sequence ID" value="GAA1799785.1"/>
    <property type="molecule type" value="Genomic_DNA"/>
</dbReference>
<evidence type="ECO:0000256" key="1">
    <source>
        <dbReference type="ARBA" id="ARBA00008853"/>
    </source>
</evidence>
<gene>
    <name evidence="3" type="ORF">GCM10009682_21780</name>
</gene>
<dbReference type="PANTHER" id="PTHR10907:SF47">
    <property type="entry name" value="REGUCALCIN"/>
    <property type="match status" value="1"/>
</dbReference>
<dbReference type="Proteomes" id="UP001500218">
    <property type="component" value="Unassembled WGS sequence"/>
</dbReference>
<reference evidence="3 4" key="1">
    <citation type="journal article" date="2019" name="Int. J. Syst. Evol. Microbiol.">
        <title>The Global Catalogue of Microorganisms (GCM) 10K type strain sequencing project: providing services to taxonomists for standard genome sequencing and annotation.</title>
        <authorList>
            <consortium name="The Broad Institute Genomics Platform"/>
            <consortium name="The Broad Institute Genome Sequencing Center for Infectious Disease"/>
            <person name="Wu L."/>
            <person name="Ma J."/>
        </authorList>
    </citation>
    <scope>NUCLEOTIDE SEQUENCE [LARGE SCALE GENOMIC DNA]</scope>
    <source>
        <strain evidence="3 4">JCM 13250</strain>
    </source>
</reference>
<dbReference type="Gene3D" id="2.120.10.30">
    <property type="entry name" value="TolB, C-terminal domain"/>
    <property type="match status" value="1"/>
</dbReference>
<name>A0ABN2LUT8_9ACTN</name>
<evidence type="ECO:0000259" key="2">
    <source>
        <dbReference type="Pfam" id="PF08450"/>
    </source>
</evidence>
<sequence length="295" mass="31645">MSDVHLTAPWLHVRPYHGEGVVWDPRRDVLLFVDVTAGRVWQFAWATGRITSFEVPGTVGAVHPAADGSLVVADSEGIALCRDGVIVRRLASPLAGEPGLRMNDANVDPAGRYFAGSMAFDLRSGAGNLYRLDLDGCLTTAIEDTTISNGLDWSPDGTRCYYVDSPLRRVDVLDYDVATGALSNRRPFADVSHLPGIPDGLTVDEAGGVWVAFFRGARVCRFDPDGRLTTTVHLPVTLVTSCCFGGPDLDHLFITTSTEDMSASDVARYPAAGGVFVARTGWRGRPATPFATSST</sequence>
<dbReference type="InterPro" id="IPR011042">
    <property type="entry name" value="6-blade_b-propeller_TolB-like"/>
</dbReference>
<proteinExistence type="inferred from homology"/>
<dbReference type="InterPro" id="IPR013658">
    <property type="entry name" value="SGL"/>
</dbReference>